<dbReference type="PROSITE" id="PS00108">
    <property type="entry name" value="PROTEIN_KINASE_ST"/>
    <property type="match status" value="1"/>
</dbReference>
<organism evidence="7 8">
    <name type="scientific">Undibacterium seohonense</name>
    <dbReference type="NCBI Taxonomy" id="1344950"/>
    <lineage>
        <taxon>Bacteria</taxon>
        <taxon>Pseudomonadati</taxon>
        <taxon>Pseudomonadota</taxon>
        <taxon>Betaproteobacteria</taxon>
        <taxon>Burkholderiales</taxon>
        <taxon>Oxalobacteraceae</taxon>
        <taxon>Undibacterium</taxon>
    </lineage>
</organism>
<dbReference type="Gene3D" id="1.25.40.10">
    <property type="entry name" value="Tetratricopeptide repeat domain"/>
    <property type="match status" value="2"/>
</dbReference>
<gene>
    <name evidence="7" type="ORF">H8K52_12375</name>
</gene>
<evidence type="ECO:0000256" key="2">
    <source>
        <dbReference type="ARBA" id="ARBA00022741"/>
    </source>
</evidence>
<feature type="binding site" evidence="5">
    <location>
        <position position="122"/>
    </location>
    <ligand>
        <name>ATP</name>
        <dbReference type="ChEBI" id="CHEBI:30616"/>
    </ligand>
</feature>
<dbReference type="CDD" id="cd14014">
    <property type="entry name" value="STKc_PknB_like"/>
    <property type="match status" value="1"/>
</dbReference>
<dbReference type="Gene3D" id="1.10.510.10">
    <property type="entry name" value="Transferase(Phosphotransferase) domain 1"/>
    <property type="match status" value="1"/>
</dbReference>
<evidence type="ECO:0000256" key="4">
    <source>
        <dbReference type="ARBA" id="ARBA00022840"/>
    </source>
</evidence>
<dbReference type="RefSeq" id="WP_186923217.1">
    <property type="nucleotide sequence ID" value="NZ_JACOFW010000013.1"/>
</dbReference>
<keyword evidence="1" id="KW-0808">Transferase</keyword>
<evidence type="ECO:0000256" key="5">
    <source>
        <dbReference type="PROSITE-ProRule" id="PRU10141"/>
    </source>
</evidence>
<proteinExistence type="predicted"/>
<dbReference type="Proteomes" id="UP000648257">
    <property type="component" value="Unassembled WGS sequence"/>
</dbReference>
<dbReference type="InterPro" id="IPR017441">
    <property type="entry name" value="Protein_kinase_ATP_BS"/>
</dbReference>
<dbReference type="InterPro" id="IPR000719">
    <property type="entry name" value="Prot_kinase_dom"/>
</dbReference>
<dbReference type="PANTHER" id="PTHR43289:SF34">
    <property type="entry name" value="SERINE_THREONINE-PROTEIN KINASE YBDM-RELATED"/>
    <property type="match status" value="1"/>
</dbReference>
<dbReference type="Pfam" id="PF00069">
    <property type="entry name" value="Pkinase"/>
    <property type="match status" value="1"/>
</dbReference>
<dbReference type="Gene3D" id="3.30.200.20">
    <property type="entry name" value="Phosphorylase Kinase, domain 1"/>
    <property type="match status" value="1"/>
</dbReference>
<evidence type="ECO:0000259" key="6">
    <source>
        <dbReference type="PROSITE" id="PS50011"/>
    </source>
</evidence>
<evidence type="ECO:0000313" key="7">
    <source>
        <dbReference type="EMBL" id="MBC3808141.1"/>
    </source>
</evidence>
<name>A0ABR6X729_9BURK</name>
<dbReference type="PANTHER" id="PTHR43289">
    <property type="entry name" value="MITOGEN-ACTIVATED PROTEIN KINASE KINASE KINASE 20-RELATED"/>
    <property type="match status" value="1"/>
</dbReference>
<dbReference type="SUPFAM" id="SSF48452">
    <property type="entry name" value="TPR-like"/>
    <property type="match status" value="2"/>
</dbReference>
<dbReference type="InterPro" id="IPR011009">
    <property type="entry name" value="Kinase-like_dom_sf"/>
</dbReference>
<dbReference type="SUPFAM" id="SSF56112">
    <property type="entry name" value="Protein kinase-like (PK-like)"/>
    <property type="match status" value="1"/>
</dbReference>
<dbReference type="GO" id="GO:0016301">
    <property type="term" value="F:kinase activity"/>
    <property type="evidence" value="ECO:0007669"/>
    <property type="project" value="UniProtKB-KW"/>
</dbReference>
<reference evidence="7 8" key="1">
    <citation type="submission" date="2020-08" db="EMBL/GenBank/DDBJ databases">
        <title>Novel species isolated from subtropical streams in China.</title>
        <authorList>
            <person name="Lu H."/>
        </authorList>
    </citation>
    <scope>NUCLEOTIDE SEQUENCE [LARGE SCALE GENOMIC DNA]</scope>
    <source>
        <strain evidence="7 8">KACC 16656</strain>
    </source>
</reference>
<dbReference type="InterPro" id="IPR011990">
    <property type="entry name" value="TPR-like_helical_dom_sf"/>
</dbReference>
<evidence type="ECO:0000256" key="1">
    <source>
        <dbReference type="ARBA" id="ARBA00022679"/>
    </source>
</evidence>
<keyword evidence="2 5" id="KW-0547">Nucleotide-binding</keyword>
<dbReference type="InterPro" id="IPR008271">
    <property type="entry name" value="Ser/Thr_kinase_AS"/>
</dbReference>
<dbReference type="PROSITE" id="PS50011">
    <property type="entry name" value="PROTEIN_KINASE_DOM"/>
    <property type="match status" value="1"/>
</dbReference>
<feature type="domain" description="Protein kinase" evidence="6">
    <location>
        <begin position="91"/>
        <end position="370"/>
    </location>
</feature>
<dbReference type="SMART" id="SM00220">
    <property type="entry name" value="S_TKc"/>
    <property type="match status" value="1"/>
</dbReference>
<sequence>MNNANLWTRAKDILADALSLPEQSRNAFVIEKCGDDHFLRDEIFALLKHAENLTNFIETPAALLTGDASITAASDLDHGISSLKGTRVAAYALTEEIGRGGMGVVYAADRVDGAYQQKVAIKLIRGATQSVADVRRMQIERQSLAELSHPNIARLLDGGTTADGMSYLVMEFIDGVSIDRYCTQHHLDLRARVSLIRQLCDAVQSAHQHLIIHRDIKPSNILVNMQGEPKLLDFGIARMLTASNDDASQTQDVSHLFSPRYASPEQVRGLPVSVTTDVYSLGLLMYELLAGDSPYQRIASNEASNAAAAMQVILEDAPRAASVVAREKQSQFADSLRGDLDCILLKACAKKSSERYATVAQLDDDLQSWLEKRPILARRPSWHYVVGKFILRNRAVTAMGVVALSAAMIGGLSTLQQQQKTQARYTEVRQLANSLIFKYYERIESMGGSTPVLKELAADGIRFLDSLAKDADADLTLSVEIARGYRQLMNVMFNGRNLPNLGDKVGADLTGKKAYAILENVLKKDPNHLAANQEMAELETAIGSILSQEGNSQAAIQSMENAAKRYETILQVTPDNKEVAFSVTRTYIATAQAAINANLPAEQYLDRGEKALKRWSIGLENDKNLPNMEMFLVRTRYRVAYAAKDYPNALRLAEEEIVGVKKMLLRDIDQENMVLLGHLQSAMAAKGTIYIDLNRLDEAVVALHESRDIAQKIMSKDLNNISARVRLARIYTHIGRAEYLRKALQPAAIAFTTAIEEYAKGNQQTMPAFAYQQNAEALWRAATTYQQLGETKTARRFANELLAFAKVNTALFQKAPAQGWLAEANAIVTTK</sequence>
<accession>A0ABR6X729</accession>
<keyword evidence="8" id="KW-1185">Reference proteome</keyword>
<evidence type="ECO:0000256" key="3">
    <source>
        <dbReference type="ARBA" id="ARBA00022777"/>
    </source>
</evidence>
<evidence type="ECO:0000313" key="8">
    <source>
        <dbReference type="Proteomes" id="UP000648257"/>
    </source>
</evidence>
<dbReference type="PROSITE" id="PS00107">
    <property type="entry name" value="PROTEIN_KINASE_ATP"/>
    <property type="match status" value="1"/>
</dbReference>
<protein>
    <submittedName>
        <fullName evidence="7">Protein kinase</fullName>
    </submittedName>
</protein>
<keyword evidence="3 7" id="KW-0418">Kinase</keyword>
<comment type="caution">
    <text evidence="7">The sequence shown here is derived from an EMBL/GenBank/DDBJ whole genome shotgun (WGS) entry which is preliminary data.</text>
</comment>
<keyword evidence="4 5" id="KW-0067">ATP-binding</keyword>
<dbReference type="EMBL" id="JACOFW010000013">
    <property type="protein sequence ID" value="MBC3808141.1"/>
    <property type="molecule type" value="Genomic_DNA"/>
</dbReference>